<name>A0A1K1RYF1_9BACT</name>
<keyword evidence="1" id="KW-0732">Signal</keyword>
<feature type="chain" id="PRO_5012453461" evidence="1">
    <location>
        <begin position="28"/>
        <end position="304"/>
    </location>
</feature>
<sequence length="304" mass="33941">MAKLSQVKSFVSLLLCLSLLNAKARQAKDPATLVQEWNVANNKQDIGTLTFLYDSEVLFYGSKLKKQDCIAGKLSIFKKYPILDQQIAGQIKSETQENGDVKCSFDKAVTINGATKTYASYLVFHQVNNAWKIVVESDLTTDANVEKRKMKAKGAVLCDVDGDGVKEYAYLTPAPIDTTQEMTCLDESCTSVIRFSNKAIPELRISNCLNAVVDILGDLNNDGKDEIGINPQWWTSCWSGYHVYTLKKGKWIDAIPAISTHCNQWEDGVKPVQKDPKRPGYVIIHYSMMIDDDIVTKTKSIPIK</sequence>
<dbReference type="Proteomes" id="UP000183788">
    <property type="component" value="Unassembled WGS sequence"/>
</dbReference>
<evidence type="ECO:0000313" key="2">
    <source>
        <dbReference type="EMBL" id="SFW77070.1"/>
    </source>
</evidence>
<protein>
    <submittedName>
        <fullName evidence="2">SpoIVB peptidase S55</fullName>
    </submittedName>
</protein>
<organism evidence="2 3">
    <name type="scientific">Chitinophaga sancti</name>
    <dbReference type="NCBI Taxonomy" id="1004"/>
    <lineage>
        <taxon>Bacteria</taxon>
        <taxon>Pseudomonadati</taxon>
        <taxon>Bacteroidota</taxon>
        <taxon>Chitinophagia</taxon>
        <taxon>Chitinophagales</taxon>
        <taxon>Chitinophagaceae</taxon>
        <taxon>Chitinophaga</taxon>
    </lineage>
</organism>
<evidence type="ECO:0000313" key="3">
    <source>
        <dbReference type="Proteomes" id="UP000183788"/>
    </source>
</evidence>
<feature type="signal peptide" evidence="1">
    <location>
        <begin position="1"/>
        <end position="27"/>
    </location>
</feature>
<dbReference type="EMBL" id="FPIZ01000015">
    <property type="protein sequence ID" value="SFW77070.1"/>
    <property type="molecule type" value="Genomic_DNA"/>
</dbReference>
<dbReference type="STRING" id="1004.SAMN05661012_04462"/>
<dbReference type="SUPFAM" id="SSF69318">
    <property type="entry name" value="Integrin alpha N-terminal domain"/>
    <property type="match status" value="1"/>
</dbReference>
<reference evidence="2 3" key="1">
    <citation type="submission" date="2016-11" db="EMBL/GenBank/DDBJ databases">
        <authorList>
            <person name="Jaros S."/>
            <person name="Januszkiewicz K."/>
            <person name="Wedrychowicz H."/>
        </authorList>
    </citation>
    <scope>NUCLEOTIDE SEQUENCE [LARGE SCALE GENOMIC DNA]</scope>
    <source>
        <strain evidence="2 3">DSM 784</strain>
    </source>
</reference>
<dbReference type="AlphaFoldDB" id="A0A1K1RYF1"/>
<proteinExistence type="predicted"/>
<dbReference type="InterPro" id="IPR028994">
    <property type="entry name" value="Integrin_alpha_N"/>
</dbReference>
<evidence type="ECO:0000256" key="1">
    <source>
        <dbReference type="SAM" id="SignalP"/>
    </source>
</evidence>
<gene>
    <name evidence="2" type="ORF">SAMN05661012_04462</name>
</gene>
<accession>A0A1K1RYF1</accession>